<accession>Q2LQS9</accession>
<dbReference type="RefSeq" id="WP_011416471.1">
    <property type="nucleotide sequence ID" value="NC_007759.1"/>
</dbReference>
<dbReference type="InParanoid" id="Q2LQS9"/>
<dbReference type="KEGG" id="sat:SYN_02289"/>
<dbReference type="InterPro" id="IPR009826">
    <property type="entry name" value="DNA_circ_N"/>
</dbReference>
<sequence>MAAELNVGVLAGIPLEMEMLDDSFACAIARYAYPFADGADLEDMGQRARMVRVRAYFYDNAEKDTYDDHIALISLLSDRKLVDFEHPKYGLMKGKIEELNVRHDDRQRCAEVDIAFVEQMRGTIEPLTRPAVLSTVEEAYIAGQEEQIAVLREDLLGTIPVTDAAVLTQILDAASTMLSHVQGFSADLRNVVGAVETLLGTAEATVADVTSPVDSLQSTLTYDLTIPGRITGGLAAALEKTARLCDSLRNYPARYVQSLDLAMKDLEDSFDNPAGSLSGSAETDAGSVMASHLRIACAQRMALETAQVFEEDQTAFSDPDDADDYEVLTLPELEQTLAVARRRLDEAVDAAREMGSLKEMAKALLEHVNAVRLEREKMKAVLLDNPLPLHLVCLRYGLPCKDAERLLKVNRGIRNPNFASGEVLVYVR</sequence>
<name>Q2LQS9_SYNAS</name>
<dbReference type="OrthoDB" id="378644at2"/>
<dbReference type="EMBL" id="CP000252">
    <property type="protein sequence ID" value="ABC76437.1"/>
    <property type="molecule type" value="Genomic_DNA"/>
</dbReference>
<dbReference type="Proteomes" id="UP000001933">
    <property type="component" value="Chromosome"/>
</dbReference>
<dbReference type="Pfam" id="PF07157">
    <property type="entry name" value="DNA_circ_N"/>
    <property type="match status" value="1"/>
</dbReference>
<evidence type="ECO:0000259" key="1">
    <source>
        <dbReference type="Pfam" id="PF07157"/>
    </source>
</evidence>
<reference evidence="2 3" key="1">
    <citation type="journal article" date="2007" name="Proc. Natl. Acad. Sci. U.S.A.">
        <title>The genome of Syntrophus aciditrophicus: life at the thermodynamic limit of microbial growth.</title>
        <authorList>
            <person name="McInerney M.J."/>
            <person name="Rohlin L."/>
            <person name="Mouttaki H."/>
            <person name="Kim U."/>
            <person name="Krupp R.S."/>
            <person name="Rios-Hernandez L."/>
            <person name="Sieber J."/>
            <person name="Struchtemeyer C.G."/>
            <person name="Bhattacharyya A."/>
            <person name="Campbell J.W."/>
            <person name="Gunsalus R.P."/>
        </authorList>
    </citation>
    <scope>NUCLEOTIDE SEQUENCE [LARGE SCALE GENOMIC DNA]</scope>
    <source>
        <strain evidence="2 3">SB</strain>
    </source>
</reference>
<dbReference type="HOGENOM" id="CLU_050830_0_0_7"/>
<evidence type="ECO:0000313" key="3">
    <source>
        <dbReference type="Proteomes" id="UP000001933"/>
    </source>
</evidence>
<protein>
    <submittedName>
        <fullName evidence="2">Mu-like prophage DNA circulation protein</fullName>
    </submittedName>
</protein>
<organism evidence="2 3">
    <name type="scientific">Syntrophus aciditrophicus (strain SB)</name>
    <dbReference type="NCBI Taxonomy" id="56780"/>
    <lineage>
        <taxon>Bacteria</taxon>
        <taxon>Pseudomonadati</taxon>
        <taxon>Thermodesulfobacteriota</taxon>
        <taxon>Syntrophia</taxon>
        <taxon>Syntrophales</taxon>
        <taxon>Syntrophaceae</taxon>
        <taxon>Syntrophus</taxon>
    </lineage>
</organism>
<gene>
    <name evidence="2" type="ORF">SYN_02289</name>
</gene>
<keyword evidence="3" id="KW-1185">Reference proteome</keyword>
<dbReference type="eggNOG" id="COG4228">
    <property type="taxonomic scope" value="Bacteria"/>
</dbReference>
<evidence type="ECO:0000313" key="2">
    <source>
        <dbReference type="EMBL" id="ABC76437.1"/>
    </source>
</evidence>
<dbReference type="AlphaFoldDB" id="Q2LQS9"/>
<dbReference type="STRING" id="56780.SYN_02289"/>
<proteinExistence type="predicted"/>
<feature type="domain" description="DNA circulation N-terminal" evidence="1">
    <location>
        <begin position="7"/>
        <end position="93"/>
    </location>
</feature>